<proteinExistence type="predicted"/>
<sequence length="116" mass="13437">MKTLFTTLRPASLAILCALVVPSAAMAQKRDVPVPSKDGYWVVESAKQPTRQTVVRFYNTDNKLLYEERLSRKRLNIRRTKTVIRLNEALDEAMSQWTMTKQIRPEQNLVAAQFRK</sequence>
<evidence type="ECO:0000313" key="3">
    <source>
        <dbReference type="Proteomes" id="UP001500936"/>
    </source>
</evidence>
<feature type="chain" id="PRO_5045793486" description="Lipocalin-like domain-containing protein" evidence="1">
    <location>
        <begin position="28"/>
        <end position="116"/>
    </location>
</feature>
<evidence type="ECO:0008006" key="4">
    <source>
        <dbReference type="Google" id="ProtNLM"/>
    </source>
</evidence>
<feature type="signal peptide" evidence="1">
    <location>
        <begin position="1"/>
        <end position="27"/>
    </location>
</feature>
<organism evidence="2 3">
    <name type="scientific">Nibrella viscosa</name>
    <dbReference type="NCBI Taxonomy" id="1084524"/>
    <lineage>
        <taxon>Bacteria</taxon>
        <taxon>Pseudomonadati</taxon>
        <taxon>Bacteroidota</taxon>
        <taxon>Cytophagia</taxon>
        <taxon>Cytophagales</taxon>
        <taxon>Spirosomataceae</taxon>
        <taxon>Nibrella</taxon>
    </lineage>
</organism>
<dbReference type="Proteomes" id="UP001500936">
    <property type="component" value="Unassembled WGS sequence"/>
</dbReference>
<keyword evidence="3" id="KW-1185">Reference proteome</keyword>
<dbReference type="EMBL" id="BAABHB010000016">
    <property type="protein sequence ID" value="GAA4418256.1"/>
    <property type="molecule type" value="Genomic_DNA"/>
</dbReference>
<protein>
    <recommendedName>
        <fullName evidence="4">Lipocalin-like domain-containing protein</fullName>
    </recommendedName>
</protein>
<comment type="caution">
    <text evidence="2">The sequence shown here is derived from an EMBL/GenBank/DDBJ whole genome shotgun (WGS) entry which is preliminary data.</text>
</comment>
<accession>A0ABP8KYR5</accession>
<name>A0ABP8KYR5_9BACT</name>
<reference evidence="3" key="1">
    <citation type="journal article" date="2019" name="Int. J. Syst. Evol. Microbiol.">
        <title>The Global Catalogue of Microorganisms (GCM) 10K type strain sequencing project: providing services to taxonomists for standard genome sequencing and annotation.</title>
        <authorList>
            <consortium name="The Broad Institute Genomics Platform"/>
            <consortium name="The Broad Institute Genome Sequencing Center for Infectious Disease"/>
            <person name="Wu L."/>
            <person name="Ma J."/>
        </authorList>
    </citation>
    <scope>NUCLEOTIDE SEQUENCE [LARGE SCALE GENOMIC DNA]</scope>
    <source>
        <strain evidence="3">JCM 17925</strain>
    </source>
</reference>
<evidence type="ECO:0000313" key="2">
    <source>
        <dbReference type="EMBL" id="GAA4418256.1"/>
    </source>
</evidence>
<dbReference type="RefSeq" id="WP_345270936.1">
    <property type="nucleotide sequence ID" value="NZ_BAABHB010000016.1"/>
</dbReference>
<gene>
    <name evidence="2" type="ORF">GCM10023187_51500</name>
</gene>
<keyword evidence="1" id="KW-0732">Signal</keyword>
<evidence type="ECO:0000256" key="1">
    <source>
        <dbReference type="SAM" id="SignalP"/>
    </source>
</evidence>